<dbReference type="GO" id="GO:0016071">
    <property type="term" value="P:mRNA metabolic process"/>
    <property type="evidence" value="ECO:0007669"/>
    <property type="project" value="UniProtKB-ARBA"/>
</dbReference>
<dbReference type="RefSeq" id="XP_044949471.1">
    <property type="nucleotide sequence ID" value="XM_045093536.1"/>
</dbReference>
<evidence type="ECO:0000256" key="1">
    <source>
        <dbReference type="SAM" id="MobiDB-lite"/>
    </source>
</evidence>
<dbReference type="InterPro" id="IPR028322">
    <property type="entry name" value="PNRC-like_rgn"/>
</dbReference>
<organism evidence="2">
    <name type="scientific">Hordeum vulgare subsp. vulgare</name>
    <name type="common">Domesticated barley</name>
    <dbReference type="NCBI Taxonomy" id="112509"/>
    <lineage>
        <taxon>Eukaryota</taxon>
        <taxon>Viridiplantae</taxon>
        <taxon>Streptophyta</taxon>
        <taxon>Embryophyta</taxon>
        <taxon>Tracheophyta</taxon>
        <taxon>Spermatophyta</taxon>
        <taxon>Magnoliopsida</taxon>
        <taxon>Liliopsida</taxon>
        <taxon>Poales</taxon>
        <taxon>Poaceae</taxon>
        <taxon>BOP clade</taxon>
        <taxon>Pooideae</taxon>
        <taxon>Triticodae</taxon>
        <taxon>Triticeae</taxon>
        <taxon>Hordeinae</taxon>
        <taxon>Hordeum</taxon>
    </lineage>
</organism>
<dbReference type="GeneID" id="123399114"/>
<sequence length="178" mass="19447">MAGRVDLPPLLPTPAFSSWTSTRCLALTPAPAVYAPRVELDAKKQQPGRASVSQSWIRDKTLRHDVTLNSLDRGRGETAPARGNWKRPASRAPSVDRCGKKPRPPAEMVTESKASLFASVAPSIDRSEKKPLTKMEVDSEASCFAGPTFILSPDPSELPMPTFLYKHKLAKNSRSDAH</sequence>
<feature type="region of interest" description="Disordered" evidence="1">
    <location>
        <begin position="68"/>
        <end position="111"/>
    </location>
</feature>
<dbReference type="AlphaFoldDB" id="F2EEG6"/>
<dbReference type="OrthoDB" id="681725at2759"/>
<dbReference type="KEGG" id="hvg:123399114"/>
<dbReference type="PANTHER" id="PTHR35361">
    <property type="entry name" value="OS08G0443700 PROTEIN"/>
    <property type="match status" value="1"/>
</dbReference>
<proteinExistence type="evidence at transcript level"/>
<evidence type="ECO:0000313" key="2">
    <source>
        <dbReference type="EMBL" id="BAK05738.1"/>
    </source>
</evidence>
<name>F2EEG6_HORVV</name>
<accession>F2EEG6</accession>
<dbReference type="Gramene" id="HORVU.MOREX.r2.5HG0389370.1">
    <property type="protein sequence ID" value="HORVU.MOREX.r2.5HG0389370.1.CDS.1"/>
    <property type="gene ID" value="HORVU.MOREX.r2.5HG0389370"/>
</dbReference>
<dbReference type="EMBL" id="AK374542">
    <property type="protein sequence ID" value="BAK05738.1"/>
    <property type="molecule type" value="mRNA"/>
</dbReference>
<dbReference type="Pfam" id="PF15365">
    <property type="entry name" value="PNRC"/>
    <property type="match status" value="1"/>
</dbReference>
<reference evidence="2" key="1">
    <citation type="journal article" date="2011" name="Plant Physiol.">
        <title>Comprehensive sequence analysis of 24,783 barley full-length cDNAs derived from 12 clone libraries.</title>
        <authorList>
            <person name="Matsumoto T."/>
            <person name="Tanaka T."/>
            <person name="Sakai H."/>
            <person name="Amano N."/>
            <person name="Kanamori H."/>
            <person name="Kurita K."/>
            <person name="Kikuta A."/>
            <person name="Kamiya K."/>
            <person name="Yamamoto M."/>
            <person name="Ikawa H."/>
            <person name="Fujii N."/>
            <person name="Hori K."/>
            <person name="Itoh T."/>
            <person name="Sato K."/>
        </authorList>
    </citation>
    <scope>NUCLEOTIDE SEQUENCE</scope>
    <source>
        <tissue evidence="2">Flower</tissue>
    </source>
</reference>
<dbReference type="PANTHER" id="PTHR35361:SF2">
    <property type="match status" value="1"/>
</dbReference>
<protein>
    <submittedName>
        <fullName evidence="2">Predicted protein</fullName>
    </submittedName>
</protein>